<proteinExistence type="predicted"/>
<evidence type="ECO:0000313" key="4">
    <source>
        <dbReference type="Proteomes" id="UP001597221"/>
    </source>
</evidence>
<feature type="transmembrane region" description="Helical" evidence="1">
    <location>
        <begin position="123"/>
        <end position="138"/>
    </location>
</feature>
<feature type="transmembrane region" description="Helical" evidence="1">
    <location>
        <begin position="145"/>
        <end position="165"/>
    </location>
</feature>
<protein>
    <submittedName>
        <fullName evidence="3">DUF418 domain-containing protein</fullName>
    </submittedName>
</protein>
<evidence type="ECO:0000259" key="2">
    <source>
        <dbReference type="Pfam" id="PF04235"/>
    </source>
</evidence>
<evidence type="ECO:0000256" key="1">
    <source>
        <dbReference type="SAM" id="Phobius"/>
    </source>
</evidence>
<dbReference type="EMBL" id="JBHUDE010000044">
    <property type="protein sequence ID" value="MFD1607943.1"/>
    <property type="molecule type" value="Genomic_DNA"/>
</dbReference>
<dbReference type="Proteomes" id="UP001597221">
    <property type="component" value="Unassembled WGS sequence"/>
</dbReference>
<dbReference type="InterPro" id="IPR052529">
    <property type="entry name" value="Bact_Transport_Assoc"/>
</dbReference>
<feature type="transmembrane region" description="Helical" evidence="1">
    <location>
        <begin position="202"/>
        <end position="226"/>
    </location>
</feature>
<name>A0ABW4HQS0_9BACI</name>
<feature type="transmembrane region" description="Helical" evidence="1">
    <location>
        <begin position="100"/>
        <end position="117"/>
    </location>
</feature>
<dbReference type="Pfam" id="PF04235">
    <property type="entry name" value="DUF418"/>
    <property type="match status" value="1"/>
</dbReference>
<dbReference type="PANTHER" id="PTHR30590:SF2">
    <property type="entry name" value="INNER MEMBRANE PROTEIN"/>
    <property type="match status" value="1"/>
</dbReference>
<dbReference type="InterPro" id="IPR007349">
    <property type="entry name" value="DUF418"/>
</dbReference>
<organism evidence="3 4">
    <name type="scientific">Oceanobacillus luteolus</name>
    <dbReference type="NCBI Taxonomy" id="1274358"/>
    <lineage>
        <taxon>Bacteria</taxon>
        <taxon>Bacillati</taxon>
        <taxon>Bacillota</taxon>
        <taxon>Bacilli</taxon>
        <taxon>Bacillales</taxon>
        <taxon>Bacillaceae</taxon>
        <taxon>Oceanobacillus</taxon>
    </lineage>
</organism>
<dbReference type="PANTHER" id="PTHR30590">
    <property type="entry name" value="INNER MEMBRANE PROTEIN"/>
    <property type="match status" value="1"/>
</dbReference>
<comment type="caution">
    <text evidence="3">The sequence shown here is derived from an EMBL/GenBank/DDBJ whole genome shotgun (WGS) entry which is preliminary data.</text>
</comment>
<feature type="domain" description="DUF418" evidence="2">
    <location>
        <begin position="228"/>
        <end position="382"/>
    </location>
</feature>
<keyword evidence="1" id="KW-1133">Transmembrane helix</keyword>
<keyword evidence="4" id="KW-1185">Reference proteome</keyword>
<feature type="transmembrane region" description="Helical" evidence="1">
    <location>
        <begin position="318"/>
        <end position="337"/>
    </location>
</feature>
<feature type="transmembrane region" description="Helical" evidence="1">
    <location>
        <begin position="20"/>
        <end position="42"/>
    </location>
</feature>
<keyword evidence="1" id="KW-0812">Transmembrane</keyword>
<feature type="transmembrane region" description="Helical" evidence="1">
    <location>
        <begin position="343"/>
        <end position="364"/>
    </location>
</feature>
<dbReference type="RefSeq" id="WP_251514802.1">
    <property type="nucleotide sequence ID" value="NZ_JAMBON010000021.1"/>
</dbReference>
<gene>
    <name evidence="3" type="ORF">ACFSBH_09780</name>
</gene>
<reference evidence="4" key="1">
    <citation type="journal article" date="2019" name="Int. J. Syst. Evol. Microbiol.">
        <title>The Global Catalogue of Microorganisms (GCM) 10K type strain sequencing project: providing services to taxonomists for standard genome sequencing and annotation.</title>
        <authorList>
            <consortium name="The Broad Institute Genomics Platform"/>
            <consortium name="The Broad Institute Genome Sequencing Center for Infectious Disease"/>
            <person name="Wu L."/>
            <person name="Ma J."/>
        </authorList>
    </citation>
    <scope>NUCLEOTIDE SEQUENCE [LARGE SCALE GENOMIC DNA]</scope>
    <source>
        <strain evidence="4">CGMCC 1.12376</strain>
    </source>
</reference>
<evidence type="ECO:0000313" key="3">
    <source>
        <dbReference type="EMBL" id="MFD1607943.1"/>
    </source>
</evidence>
<feature type="transmembrane region" description="Helical" evidence="1">
    <location>
        <begin position="57"/>
        <end position="80"/>
    </location>
</feature>
<feature type="transmembrane region" description="Helical" evidence="1">
    <location>
        <begin position="247"/>
        <end position="266"/>
    </location>
</feature>
<feature type="transmembrane region" description="Helical" evidence="1">
    <location>
        <begin position="278"/>
        <end position="297"/>
    </location>
</feature>
<keyword evidence="1" id="KW-0472">Membrane</keyword>
<accession>A0ABW4HQS0</accession>
<sequence>MHGQLKPTSDQNRINHIDMIRGFAILGIFMVNIGAFSAPYFLRGGAEEAWNSPLDQFTLAFIDIFFQGSFYTLFSILFGFSWQLMKDRLQLKGMKYSSFLFRRQVVLIGFGLVHAILIWHGDILFSYGLIGLLLLLFLEVKDRTLLIWAAILFGGSVGIITLLLYPVRHLMNWTDQEGIRVAIHNYSSGSFPLIWQQNLQDWLMANSGITFILLCFILLPLFLFGMYLARKRWFHKPEEFQKVLSRLLVITFILSVILKFGPYLFGNPLWLTYVQDNFGGAASALFYMTLITLGAQTDIGMKIFRPLQYVGRMALSNYILQSVVCFLLFYGVGLGLYHSVTPAVSVLIALIIFGLQIILSKWWLLRFRFGPLEWVWRSLNYKQRQALRK</sequence>